<dbReference type="OrthoDB" id="5989041at2759"/>
<organism evidence="3 4">
    <name type="scientific">Stylophora pistillata</name>
    <name type="common">Smooth cauliflower coral</name>
    <dbReference type="NCBI Taxonomy" id="50429"/>
    <lineage>
        <taxon>Eukaryota</taxon>
        <taxon>Metazoa</taxon>
        <taxon>Cnidaria</taxon>
        <taxon>Anthozoa</taxon>
        <taxon>Hexacorallia</taxon>
        <taxon>Scleractinia</taxon>
        <taxon>Astrocoeniina</taxon>
        <taxon>Pocilloporidae</taxon>
        <taxon>Stylophora</taxon>
    </lineage>
</organism>
<evidence type="ECO:0000256" key="2">
    <source>
        <dbReference type="SAM" id="Phobius"/>
    </source>
</evidence>
<feature type="compositionally biased region" description="Basic and acidic residues" evidence="1">
    <location>
        <begin position="364"/>
        <end position="373"/>
    </location>
</feature>
<evidence type="ECO:0000313" key="4">
    <source>
        <dbReference type="Proteomes" id="UP000225706"/>
    </source>
</evidence>
<dbReference type="Proteomes" id="UP000225706">
    <property type="component" value="Unassembled WGS sequence"/>
</dbReference>
<dbReference type="EMBL" id="LSMT01000892">
    <property type="protein sequence ID" value="PFX13807.1"/>
    <property type="molecule type" value="Genomic_DNA"/>
</dbReference>
<proteinExistence type="predicted"/>
<feature type="region of interest" description="Disordered" evidence="1">
    <location>
        <begin position="358"/>
        <end position="395"/>
    </location>
</feature>
<accession>A0A2B4RBR6</accession>
<dbReference type="AlphaFoldDB" id="A0A2B4RBR6"/>
<gene>
    <name evidence="3" type="ORF">AWC38_SpisGene22080</name>
</gene>
<feature type="transmembrane region" description="Helical" evidence="2">
    <location>
        <begin position="43"/>
        <end position="62"/>
    </location>
</feature>
<comment type="caution">
    <text evidence="3">The sequence shown here is derived from an EMBL/GenBank/DDBJ whole genome shotgun (WGS) entry which is preliminary data.</text>
</comment>
<feature type="region of interest" description="Disordered" evidence="1">
    <location>
        <begin position="202"/>
        <end position="224"/>
    </location>
</feature>
<sequence>MDGFPEKKEAHYEKETPVNDYVEDGLKGGKPASRKWTIMRTTAIFAVISLVVCGIILTATLLTRKKQFTERLVEVNLEPGETLVYQVEQALEVKSGELQKGTLRTIVALQVKNKTSEEYWFILKIISITAEGENLERIVNVDPGRPVYFLVRVERTSRSDASNSTEGDESFELYGNQRSDAEFTRYVRAMLTQLLPTVERNLYERVDGEKPEPNSEPKPEKSSMFPGIVKMHREANTSEHDGILIKNHFNRSDVTNMTSDIDLEMSYAESSVLKKSNGMVAKSQVDLTEQLNFGEPIRLKNGSTADMMNITFTSKVTLLDDEKSRRSYLKDDELADISVRGFVKLHAPKSDVKLAVKGSKRKAVKEPTGESRASHATFANTDESEKNSTADSYVSRNRTRRQAITILRSAEKEESVTLMDKKIFGVNAKVEETFRIKLQTEVKNEMTVTLRLGSDSTRLLDESFSAHRSKTNSWSFSVSVGIHVPVFIISLAVKFKLGIAGSLTVSQGYNIQSSLAYYATVRPSLAVTASLHGYVSVLNLRAGVPGDGNLMRGSLPLTVSFNENRACVVASADVNILELEASIYYQWLKCRLEWFRIKCSWGTRRNLLSIGRMSAIALRLKLLEFCC</sequence>
<keyword evidence="2" id="KW-1133">Transmembrane helix</keyword>
<keyword evidence="4" id="KW-1185">Reference proteome</keyword>
<reference evidence="4" key="1">
    <citation type="journal article" date="2017" name="bioRxiv">
        <title>Comparative analysis of the genomes of Stylophora pistillata and Acropora digitifera provides evidence for extensive differences between species of corals.</title>
        <authorList>
            <person name="Voolstra C.R."/>
            <person name="Li Y."/>
            <person name="Liew Y.J."/>
            <person name="Baumgarten S."/>
            <person name="Zoccola D."/>
            <person name="Flot J.-F."/>
            <person name="Tambutte S."/>
            <person name="Allemand D."/>
            <person name="Aranda M."/>
        </authorList>
    </citation>
    <scope>NUCLEOTIDE SEQUENCE [LARGE SCALE GENOMIC DNA]</scope>
</reference>
<evidence type="ECO:0000256" key="1">
    <source>
        <dbReference type="SAM" id="MobiDB-lite"/>
    </source>
</evidence>
<evidence type="ECO:0000313" key="3">
    <source>
        <dbReference type="EMBL" id="PFX13807.1"/>
    </source>
</evidence>
<feature type="compositionally biased region" description="Basic and acidic residues" evidence="1">
    <location>
        <begin position="202"/>
        <end position="221"/>
    </location>
</feature>
<name>A0A2B4RBR6_STYPI</name>
<protein>
    <submittedName>
        <fullName evidence="3">Uncharacterized protein</fullName>
    </submittedName>
</protein>
<keyword evidence="2" id="KW-0812">Transmembrane</keyword>
<keyword evidence="2" id="KW-0472">Membrane</keyword>